<organism evidence="1">
    <name type="scientific">Rhodosorus marinus</name>
    <dbReference type="NCBI Taxonomy" id="101924"/>
    <lineage>
        <taxon>Eukaryota</taxon>
        <taxon>Rhodophyta</taxon>
        <taxon>Stylonematophyceae</taxon>
        <taxon>Stylonematales</taxon>
        <taxon>Stylonemataceae</taxon>
        <taxon>Rhodosorus</taxon>
    </lineage>
</organism>
<gene>
    <name evidence="1" type="ORF">RMAR0315_LOCUS9478</name>
</gene>
<name>A0A7S0BPJ6_9RHOD</name>
<proteinExistence type="predicted"/>
<dbReference type="EMBL" id="HBEK01017378">
    <property type="protein sequence ID" value="CAD8399486.1"/>
    <property type="molecule type" value="Transcribed_RNA"/>
</dbReference>
<accession>A0A7S0BPJ6</accession>
<reference evidence="1" key="1">
    <citation type="submission" date="2021-01" db="EMBL/GenBank/DDBJ databases">
        <authorList>
            <person name="Corre E."/>
            <person name="Pelletier E."/>
            <person name="Niang G."/>
            <person name="Scheremetjew M."/>
            <person name="Finn R."/>
            <person name="Kale V."/>
            <person name="Holt S."/>
            <person name="Cochrane G."/>
            <person name="Meng A."/>
            <person name="Brown T."/>
            <person name="Cohen L."/>
        </authorList>
    </citation>
    <scope>NUCLEOTIDE SEQUENCE</scope>
    <source>
        <strain evidence="1">UTEX LB 2760</strain>
    </source>
</reference>
<sequence>MTNKPDPNTRRIMVAAEDFAMLGTMAKMHNAVDKISKVTLQAPVDEPEFRYMSNSKMNSERWRTLRLNSLRGLETAILSPKIFHPQCSESLENSGNSIS</sequence>
<dbReference type="AlphaFoldDB" id="A0A7S0BPJ6"/>
<evidence type="ECO:0000313" key="1">
    <source>
        <dbReference type="EMBL" id="CAD8399486.1"/>
    </source>
</evidence>
<protein>
    <submittedName>
        <fullName evidence="1">Uncharacterized protein</fullName>
    </submittedName>
</protein>